<dbReference type="RefSeq" id="WP_003949097.1">
    <property type="nucleotide sequence ID" value="NZ_JHDU01000034.1"/>
</dbReference>
<protein>
    <submittedName>
        <fullName evidence="8">ECF subfamily RNA polymerase sigma-24 subunit</fullName>
    </submittedName>
</protein>
<evidence type="ECO:0000256" key="1">
    <source>
        <dbReference type="ARBA" id="ARBA00010641"/>
    </source>
</evidence>
<keyword evidence="9" id="KW-1185">Reference proteome</keyword>
<dbReference type="Pfam" id="PF04542">
    <property type="entry name" value="Sigma70_r2"/>
    <property type="match status" value="1"/>
</dbReference>
<dbReference type="NCBIfam" id="TIGR02983">
    <property type="entry name" value="SigE-fam_strep"/>
    <property type="match status" value="1"/>
</dbReference>
<dbReference type="Proteomes" id="UP000027443">
    <property type="component" value="Unassembled WGS sequence"/>
</dbReference>
<dbReference type="EMBL" id="JHDU01000034">
    <property type="protein sequence ID" value="KDR61087.1"/>
    <property type="molecule type" value="Genomic_DNA"/>
</dbReference>
<evidence type="ECO:0000256" key="5">
    <source>
        <dbReference type="ARBA" id="ARBA00023163"/>
    </source>
</evidence>
<keyword evidence="5" id="KW-0804">Transcription</keyword>
<evidence type="ECO:0000313" key="8">
    <source>
        <dbReference type="EMBL" id="KDR61087.1"/>
    </source>
</evidence>
<dbReference type="SUPFAM" id="SSF88659">
    <property type="entry name" value="Sigma3 and sigma4 domains of RNA polymerase sigma factors"/>
    <property type="match status" value="1"/>
</dbReference>
<evidence type="ECO:0000259" key="6">
    <source>
        <dbReference type="Pfam" id="PF04542"/>
    </source>
</evidence>
<comment type="caution">
    <text evidence="8">The sequence shown here is derived from an EMBL/GenBank/DDBJ whole genome shotgun (WGS) entry which is preliminary data.</text>
</comment>
<dbReference type="InterPro" id="IPR014284">
    <property type="entry name" value="RNA_pol_sigma-70_dom"/>
</dbReference>
<evidence type="ECO:0000259" key="7">
    <source>
        <dbReference type="Pfam" id="PF08281"/>
    </source>
</evidence>
<dbReference type="CDD" id="cd06171">
    <property type="entry name" value="Sigma70_r4"/>
    <property type="match status" value="1"/>
</dbReference>
<evidence type="ECO:0000313" key="9">
    <source>
        <dbReference type="Proteomes" id="UP000027443"/>
    </source>
</evidence>
<dbReference type="InterPro" id="IPR013325">
    <property type="entry name" value="RNA_pol_sigma_r2"/>
</dbReference>
<proteinExistence type="inferred from homology"/>
<dbReference type="InterPro" id="IPR013249">
    <property type="entry name" value="RNA_pol_sigma70_r4_t2"/>
</dbReference>
<evidence type="ECO:0000256" key="3">
    <source>
        <dbReference type="ARBA" id="ARBA00023082"/>
    </source>
</evidence>
<dbReference type="SUPFAM" id="SSF88946">
    <property type="entry name" value="Sigma2 domain of RNA polymerase sigma factors"/>
    <property type="match status" value="1"/>
</dbReference>
<evidence type="ECO:0000256" key="4">
    <source>
        <dbReference type="ARBA" id="ARBA00023125"/>
    </source>
</evidence>
<comment type="similarity">
    <text evidence="1">Belongs to the sigma-70 factor family. ECF subfamily.</text>
</comment>
<evidence type="ECO:0000256" key="2">
    <source>
        <dbReference type="ARBA" id="ARBA00023015"/>
    </source>
</evidence>
<keyword evidence="4" id="KW-0238">DNA-binding</keyword>
<sequence>MKQAVREREFREYAEACQARLRRAAFLLCGDWHQAQDLTQTTLMKLYAAWGRVRRDGNVDAYARTILTRTFIDQQRKGGWREESVGEIPEVPVPATGTPELRLLMKEALMTLAPRYRAVLVLRYWEDWTVEETAHALQVTPGTVKSQSARGLARLRQAVENLSHETAGR</sequence>
<dbReference type="Gene3D" id="1.10.10.10">
    <property type="entry name" value="Winged helix-like DNA-binding domain superfamily/Winged helix DNA-binding domain"/>
    <property type="match status" value="1"/>
</dbReference>
<dbReference type="Pfam" id="PF08281">
    <property type="entry name" value="Sigma70_r4_2"/>
    <property type="match status" value="1"/>
</dbReference>
<dbReference type="NCBIfam" id="TIGR02937">
    <property type="entry name" value="sigma70-ECF"/>
    <property type="match status" value="1"/>
</dbReference>
<dbReference type="InterPro" id="IPR013324">
    <property type="entry name" value="RNA_pol_sigma_r3/r4-like"/>
</dbReference>
<accession>A0ABR4S644</accession>
<feature type="domain" description="RNA polymerase sigma-70 region 2" evidence="6">
    <location>
        <begin position="15"/>
        <end position="81"/>
    </location>
</feature>
<gene>
    <name evidence="8" type="ORF">DC60_09445</name>
</gene>
<dbReference type="InterPro" id="IPR036388">
    <property type="entry name" value="WH-like_DNA-bd_sf"/>
</dbReference>
<dbReference type="GeneID" id="97269048"/>
<dbReference type="Gene3D" id="1.10.1740.10">
    <property type="match status" value="1"/>
</dbReference>
<dbReference type="PANTHER" id="PTHR43133:SF50">
    <property type="entry name" value="ECF RNA POLYMERASE SIGMA FACTOR SIGM"/>
    <property type="match status" value="1"/>
</dbReference>
<organism evidence="8 9">
    <name type="scientific">Streptomyces wadayamensis</name>
    <dbReference type="NCBI Taxonomy" id="141454"/>
    <lineage>
        <taxon>Bacteria</taxon>
        <taxon>Bacillati</taxon>
        <taxon>Actinomycetota</taxon>
        <taxon>Actinomycetes</taxon>
        <taxon>Kitasatosporales</taxon>
        <taxon>Streptomycetaceae</taxon>
        <taxon>Streptomyces</taxon>
    </lineage>
</organism>
<keyword evidence="3" id="KW-0731">Sigma factor</keyword>
<dbReference type="PANTHER" id="PTHR43133">
    <property type="entry name" value="RNA POLYMERASE ECF-TYPE SIGMA FACTO"/>
    <property type="match status" value="1"/>
</dbReference>
<dbReference type="InterPro" id="IPR007627">
    <property type="entry name" value="RNA_pol_sigma70_r2"/>
</dbReference>
<keyword evidence="2" id="KW-0805">Transcription regulation</keyword>
<dbReference type="InterPro" id="IPR039425">
    <property type="entry name" value="RNA_pol_sigma-70-like"/>
</dbReference>
<reference evidence="8 9" key="1">
    <citation type="submission" date="2014-03" db="EMBL/GenBank/DDBJ databases">
        <title>Genome Sequence of Streptomyces wadayamensis A23 strain, an endophytic actinobacteria from Citrus reticulata.</title>
        <authorList>
            <person name="de Oliveira L.G."/>
            <person name="Tormet G.D."/>
            <person name="Marcon J."/>
            <person name="Samborsky M."/>
            <person name="Araujo W.L."/>
            <person name="de Azevedo J.L."/>
        </authorList>
    </citation>
    <scope>NUCLEOTIDE SEQUENCE [LARGE SCALE GENOMIC DNA]</scope>
    <source>
        <strain evidence="8 9">A23</strain>
    </source>
</reference>
<dbReference type="InterPro" id="IPR014325">
    <property type="entry name" value="RNA_pol_sigma-E_actinobac"/>
</dbReference>
<name>A0ABR4S644_9ACTN</name>
<feature type="domain" description="RNA polymerase sigma factor 70 region 4 type 2" evidence="7">
    <location>
        <begin position="104"/>
        <end position="155"/>
    </location>
</feature>